<dbReference type="GO" id="GO:0034727">
    <property type="term" value="P:piecemeal microautophagy of the nucleus"/>
    <property type="evidence" value="ECO:0007669"/>
    <property type="project" value="TreeGrafter"/>
</dbReference>
<evidence type="ECO:0000313" key="11">
    <source>
        <dbReference type="Proteomes" id="UP000193411"/>
    </source>
</evidence>
<evidence type="ECO:0000256" key="6">
    <source>
        <dbReference type="PROSITE-ProRule" id="PRU10141"/>
    </source>
</evidence>
<dbReference type="EC" id="2.7.11.1" evidence="1"/>
<feature type="non-terminal residue" evidence="10">
    <location>
        <position position="493"/>
    </location>
</feature>
<dbReference type="GO" id="GO:0005524">
    <property type="term" value="F:ATP binding"/>
    <property type="evidence" value="ECO:0007669"/>
    <property type="project" value="UniProtKB-UniRule"/>
</dbReference>
<evidence type="ECO:0000256" key="7">
    <source>
        <dbReference type="RuleBase" id="RU000304"/>
    </source>
</evidence>
<dbReference type="AlphaFoldDB" id="A0A1Y2I2T0"/>
<feature type="region of interest" description="Disordered" evidence="8">
    <location>
        <begin position="364"/>
        <end position="456"/>
    </location>
</feature>
<gene>
    <name evidence="10" type="ORF">BCR44DRAFT_51015</name>
</gene>
<dbReference type="GO" id="GO:0000045">
    <property type="term" value="P:autophagosome assembly"/>
    <property type="evidence" value="ECO:0007669"/>
    <property type="project" value="TreeGrafter"/>
</dbReference>
<keyword evidence="7" id="KW-0723">Serine/threonine-protein kinase</keyword>
<dbReference type="GO" id="GO:0034045">
    <property type="term" value="C:phagophore assembly site membrane"/>
    <property type="evidence" value="ECO:0007669"/>
    <property type="project" value="TreeGrafter"/>
</dbReference>
<dbReference type="InterPro" id="IPR011009">
    <property type="entry name" value="Kinase-like_dom_sf"/>
</dbReference>
<dbReference type="PANTHER" id="PTHR24348:SF22">
    <property type="entry name" value="NON-SPECIFIC SERINE_THREONINE PROTEIN KINASE"/>
    <property type="match status" value="1"/>
</dbReference>
<dbReference type="PANTHER" id="PTHR24348">
    <property type="entry name" value="SERINE/THREONINE-PROTEIN KINASE UNC-51-RELATED"/>
    <property type="match status" value="1"/>
</dbReference>
<dbReference type="OrthoDB" id="346907at2759"/>
<sequence length="493" mass="54432">MSTAHQTPPAVPSSQPDTTLQQQQPLLLLDEYFLLEEVGRGSFATVHRGQSRSTLATVAVKVIPMDKLSKKLRANLNSEIAILHAMAKMSHPHIVNLIAWERHDGADAQIQQQQQQSSGSSQPPQPQLPKLRAVYLVMDWCAWGDLSQFLRTKTKRGHGTIVSETALSSIADRILGHPTAAIPREDLPLAGPWGGLYHTFTFYLLGQLVSALDFLRAHSLMHRDLKPQNLLLHPPPITSGLFPLNEIGSGATRFHPLSVNESSASSDTLRELAIGILPRLPILKLADFGFARYLPTPTSLAETLCGSPLYMAPEILRYEKYDTRADLWSVGAVLYEMLFGRVPFRAQNHVELLRKIEKYKDKLRFPKGSVPPDETSRSSSGTPGAVPFPAQRHSTTTGPDDGNGVAHSAPSAFRLPERMMVPQTAIASSPPDRSATPHRPADNRAPSPDDPEPAVSTVAPLHMLPDEMHLIMNLLRQRPGDRFSLEQFFEHKV</sequence>
<dbReference type="GO" id="GO:0061709">
    <property type="term" value="P:reticulophagy"/>
    <property type="evidence" value="ECO:0007669"/>
    <property type="project" value="TreeGrafter"/>
</dbReference>
<feature type="domain" description="Protein kinase" evidence="9">
    <location>
        <begin position="32"/>
        <end position="493"/>
    </location>
</feature>
<comment type="caution">
    <text evidence="10">The sequence shown here is derived from an EMBL/GenBank/DDBJ whole genome shotgun (WGS) entry which is preliminary data.</text>
</comment>
<evidence type="ECO:0000256" key="1">
    <source>
        <dbReference type="ARBA" id="ARBA00012513"/>
    </source>
</evidence>
<evidence type="ECO:0000256" key="4">
    <source>
        <dbReference type="ARBA" id="ARBA00022777"/>
    </source>
</evidence>
<reference evidence="10 11" key="1">
    <citation type="submission" date="2016-07" db="EMBL/GenBank/DDBJ databases">
        <title>Pervasive Adenine N6-methylation of Active Genes in Fungi.</title>
        <authorList>
            <consortium name="DOE Joint Genome Institute"/>
            <person name="Mondo S.J."/>
            <person name="Dannebaum R.O."/>
            <person name="Kuo R.C."/>
            <person name="Labutti K."/>
            <person name="Haridas S."/>
            <person name="Kuo A."/>
            <person name="Salamov A."/>
            <person name="Ahrendt S.R."/>
            <person name="Lipzen A."/>
            <person name="Sullivan W."/>
            <person name="Andreopoulos W.B."/>
            <person name="Clum A."/>
            <person name="Lindquist E."/>
            <person name="Daum C."/>
            <person name="Ramamoorthy G.K."/>
            <person name="Gryganskyi A."/>
            <person name="Culley D."/>
            <person name="Magnuson J.K."/>
            <person name="James T.Y."/>
            <person name="O'Malley M.A."/>
            <person name="Stajich J.E."/>
            <person name="Spatafora J.W."/>
            <person name="Visel A."/>
            <person name="Grigoriev I.V."/>
        </authorList>
    </citation>
    <scope>NUCLEOTIDE SEQUENCE [LARGE SCALE GENOMIC DNA]</scope>
    <source>
        <strain evidence="10 11">PL171</strain>
    </source>
</reference>
<keyword evidence="4 10" id="KW-0418">Kinase</keyword>
<feature type="region of interest" description="Disordered" evidence="8">
    <location>
        <begin position="108"/>
        <end position="127"/>
    </location>
</feature>
<dbReference type="STRING" id="765915.A0A1Y2I2T0"/>
<dbReference type="SMART" id="SM00220">
    <property type="entry name" value="S_TKc"/>
    <property type="match status" value="1"/>
</dbReference>
<dbReference type="PROSITE" id="PS50011">
    <property type="entry name" value="PROTEIN_KINASE_DOM"/>
    <property type="match status" value="1"/>
</dbReference>
<feature type="binding site" evidence="6">
    <location>
        <position position="61"/>
    </location>
    <ligand>
        <name>ATP</name>
        <dbReference type="ChEBI" id="CHEBI:30616"/>
    </ligand>
</feature>
<keyword evidence="3 6" id="KW-0547">Nucleotide-binding</keyword>
<dbReference type="PROSITE" id="PS00107">
    <property type="entry name" value="PROTEIN_KINASE_ATP"/>
    <property type="match status" value="1"/>
</dbReference>
<dbReference type="InterPro" id="IPR008271">
    <property type="entry name" value="Ser/Thr_kinase_AS"/>
</dbReference>
<dbReference type="GO" id="GO:0004674">
    <property type="term" value="F:protein serine/threonine kinase activity"/>
    <property type="evidence" value="ECO:0007669"/>
    <property type="project" value="UniProtKB-KW"/>
</dbReference>
<accession>A0A1Y2I2T0</accession>
<evidence type="ECO:0000256" key="3">
    <source>
        <dbReference type="ARBA" id="ARBA00022741"/>
    </source>
</evidence>
<dbReference type="GO" id="GO:0010506">
    <property type="term" value="P:regulation of autophagy"/>
    <property type="evidence" value="ECO:0007669"/>
    <property type="project" value="InterPro"/>
</dbReference>
<keyword evidence="5 6" id="KW-0067">ATP-binding</keyword>
<name>A0A1Y2I2T0_9FUNG</name>
<keyword evidence="2" id="KW-0808">Transferase</keyword>
<comment type="similarity">
    <text evidence="7">Belongs to the protein kinase superfamily.</text>
</comment>
<dbReference type="Proteomes" id="UP000193411">
    <property type="component" value="Unassembled WGS sequence"/>
</dbReference>
<dbReference type="Gene3D" id="1.10.510.10">
    <property type="entry name" value="Transferase(Phosphotransferase) domain 1"/>
    <property type="match status" value="2"/>
</dbReference>
<organism evidence="10 11">
    <name type="scientific">Catenaria anguillulae PL171</name>
    <dbReference type="NCBI Taxonomy" id="765915"/>
    <lineage>
        <taxon>Eukaryota</taxon>
        <taxon>Fungi</taxon>
        <taxon>Fungi incertae sedis</taxon>
        <taxon>Blastocladiomycota</taxon>
        <taxon>Blastocladiomycetes</taxon>
        <taxon>Blastocladiales</taxon>
        <taxon>Catenariaceae</taxon>
        <taxon>Catenaria</taxon>
    </lineage>
</organism>
<evidence type="ECO:0000256" key="8">
    <source>
        <dbReference type="SAM" id="MobiDB-lite"/>
    </source>
</evidence>
<dbReference type="InterPro" id="IPR045269">
    <property type="entry name" value="Atg1-like"/>
</dbReference>
<dbReference type="GO" id="GO:0005776">
    <property type="term" value="C:autophagosome"/>
    <property type="evidence" value="ECO:0007669"/>
    <property type="project" value="TreeGrafter"/>
</dbReference>
<feature type="region of interest" description="Disordered" evidence="8">
    <location>
        <begin position="1"/>
        <end position="20"/>
    </location>
</feature>
<evidence type="ECO:0000256" key="2">
    <source>
        <dbReference type="ARBA" id="ARBA00022679"/>
    </source>
</evidence>
<dbReference type="InterPro" id="IPR000719">
    <property type="entry name" value="Prot_kinase_dom"/>
</dbReference>
<proteinExistence type="inferred from homology"/>
<feature type="compositionally biased region" description="Low complexity" evidence="8">
    <location>
        <begin position="109"/>
        <end position="122"/>
    </location>
</feature>
<dbReference type="SUPFAM" id="SSF56112">
    <property type="entry name" value="Protein kinase-like (PK-like)"/>
    <property type="match status" value="1"/>
</dbReference>
<dbReference type="InterPro" id="IPR017441">
    <property type="entry name" value="Protein_kinase_ATP_BS"/>
</dbReference>
<keyword evidence="11" id="KW-1185">Reference proteome</keyword>
<dbReference type="EMBL" id="MCFL01000004">
    <property type="protein sequence ID" value="ORZ39712.1"/>
    <property type="molecule type" value="Genomic_DNA"/>
</dbReference>
<dbReference type="GO" id="GO:0000422">
    <property type="term" value="P:autophagy of mitochondrion"/>
    <property type="evidence" value="ECO:0007669"/>
    <property type="project" value="TreeGrafter"/>
</dbReference>
<dbReference type="GO" id="GO:0005829">
    <property type="term" value="C:cytosol"/>
    <property type="evidence" value="ECO:0007669"/>
    <property type="project" value="TreeGrafter"/>
</dbReference>
<evidence type="ECO:0000313" key="10">
    <source>
        <dbReference type="EMBL" id="ORZ39712.1"/>
    </source>
</evidence>
<protein>
    <recommendedName>
        <fullName evidence="1">non-specific serine/threonine protein kinase</fullName>
        <ecNumber evidence="1">2.7.11.1</ecNumber>
    </recommendedName>
</protein>
<evidence type="ECO:0000259" key="9">
    <source>
        <dbReference type="PROSITE" id="PS50011"/>
    </source>
</evidence>
<dbReference type="Pfam" id="PF00069">
    <property type="entry name" value="Pkinase"/>
    <property type="match status" value="2"/>
</dbReference>
<dbReference type="GO" id="GO:0042594">
    <property type="term" value="P:response to starvation"/>
    <property type="evidence" value="ECO:0007669"/>
    <property type="project" value="TreeGrafter"/>
</dbReference>
<dbReference type="PROSITE" id="PS00108">
    <property type="entry name" value="PROTEIN_KINASE_ST"/>
    <property type="match status" value="1"/>
</dbReference>
<evidence type="ECO:0000256" key="5">
    <source>
        <dbReference type="ARBA" id="ARBA00022840"/>
    </source>
</evidence>